<dbReference type="AlphaFoldDB" id="A0A8H2HNY2"/>
<proteinExistence type="predicted"/>
<dbReference type="PANTHER" id="PTHR22812">
    <property type="entry name" value="CHROMOBOX PROTEIN"/>
    <property type="match status" value="1"/>
</dbReference>
<feature type="compositionally biased region" description="Polar residues" evidence="4">
    <location>
        <begin position="68"/>
        <end position="79"/>
    </location>
</feature>
<evidence type="ECO:0000313" key="6">
    <source>
        <dbReference type="EMBL" id="TGJ66031.1"/>
    </source>
</evidence>
<evidence type="ECO:0000259" key="5">
    <source>
        <dbReference type="PROSITE" id="PS50013"/>
    </source>
</evidence>
<comment type="caution">
    <text evidence="6">The sequence shown here is derived from an EMBL/GenBank/DDBJ whole genome shotgun (WGS) entry which is preliminary data.</text>
</comment>
<sequence length="335" mass="38037">MIEDRETKSDSFTIPDPSIILTGQPNKPGTNDSLSTTYDNHILSKSEEIDLMHPIEVTIPCSSYPVSDDPMSSNGQRNISLRLPDPKSMSEDSENQRPWMATCSDAGNDNFNKEMPSSASYIDGGSHHTDGRCPSEAFSAGSTVSRFPALGEHISQEEEQPKTSLTNERTDLEEQNWPPHNTSLERCLGGLVPLDCTFTNSVDKNRLHTEILTDRPKFKEVNCSITCPRQNGITSFSGSLLGIEEHDDFEQEYEVESVEGRRMWQGRKEYLVNWTGYEDCTWESVYNLANCQLAIDEYEQRQPSRKRGRDESENKSRKRKSPRREKQHPNILDPI</sequence>
<dbReference type="CDD" id="cd00024">
    <property type="entry name" value="CD_CSD"/>
    <property type="match status" value="1"/>
</dbReference>
<feature type="region of interest" description="Disordered" evidence="4">
    <location>
        <begin position="299"/>
        <end position="335"/>
    </location>
</feature>
<comment type="subunit">
    <text evidence="2">Component of the NuA4 histone acetyltransferase complex.</text>
</comment>
<dbReference type="Proteomes" id="UP000297595">
    <property type="component" value="Unassembled WGS sequence"/>
</dbReference>
<comment type="subcellular location">
    <subcellularLocation>
        <location evidence="1">Nucleus</location>
    </subcellularLocation>
</comment>
<reference evidence="6 7" key="1">
    <citation type="submission" date="2019-03" db="EMBL/GenBank/DDBJ databases">
        <title>Nematode-trapping fungi genome.</title>
        <authorList>
            <person name="Vidal-Diez De Ulzurrun G."/>
        </authorList>
    </citation>
    <scope>NUCLEOTIDE SEQUENCE [LARGE SCALE GENOMIC DNA]</scope>
    <source>
        <strain evidence="6 7">TWF154</strain>
    </source>
</reference>
<feature type="compositionally biased region" description="Basic and acidic residues" evidence="4">
    <location>
        <begin position="299"/>
        <end position="315"/>
    </location>
</feature>
<name>A0A8H2HNY2_ORBOL</name>
<dbReference type="InterPro" id="IPR000953">
    <property type="entry name" value="Chromo/chromo_shadow_dom"/>
</dbReference>
<dbReference type="InterPro" id="IPR051219">
    <property type="entry name" value="Heterochromatin_chromo-domain"/>
</dbReference>
<accession>A0A8H2HNY2</accession>
<dbReference type="PROSITE" id="PS50013">
    <property type="entry name" value="CHROMO_2"/>
    <property type="match status" value="1"/>
</dbReference>
<feature type="compositionally biased region" description="Basic residues" evidence="4">
    <location>
        <begin position="316"/>
        <end position="326"/>
    </location>
</feature>
<dbReference type="Pfam" id="PF00385">
    <property type="entry name" value="Chromo"/>
    <property type="match status" value="1"/>
</dbReference>
<feature type="region of interest" description="Disordered" evidence="4">
    <location>
        <begin position="1"/>
        <end position="32"/>
    </location>
</feature>
<dbReference type="SMART" id="SM00298">
    <property type="entry name" value="CHROMO"/>
    <property type="match status" value="1"/>
</dbReference>
<feature type="compositionally biased region" description="Polar residues" evidence="4">
    <location>
        <begin position="21"/>
        <end position="32"/>
    </location>
</feature>
<dbReference type="SUPFAM" id="SSF54160">
    <property type="entry name" value="Chromo domain-like"/>
    <property type="match status" value="1"/>
</dbReference>
<dbReference type="GO" id="GO:0006338">
    <property type="term" value="P:chromatin remodeling"/>
    <property type="evidence" value="ECO:0007669"/>
    <property type="project" value="UniProtKB-ARBA"/>
</dbReference>
<dbReference type="InterPro" id="IPR016197">
    <property type="entry name" value="Chromo-like_dom_sf"/>
</dbReference>
<dbReference type="Gene3D" id="2.40.50.40">
    <property type="match status" value="1"/>
</dbReference>
<dbReference type="GO" id="GO:0005634">
    <property type="term" value="C:nucleus"/>
    <property type="evidence" value="ECO:0007669"/>
    <property type="project" value="UniProtKB-SubCell"/>
</dbReference>
<evidence type="ECO:0000256" key="2">
    <source>
        <dbReference type="ARBA" id="ARBA00011353"/>
    </source>
</evidence>
<feature type="region of interest" description="Disordered" evidence="4">
    <location>
        <begin position="68"/>
        <end position="96"/>
    </location>
</feature>
<protein>
    <recommendedName>
        <fullName evidence="5">Chromo domain-containing protein</fullName>
    </recommendedName>
</protein>
<evidence type="ECO:0000256" key="4">
    <source>
        <dbReference type="SAM" id="MobiDB-lite"/>
    </source>
</evidence>
<evidence type="ECO:0000256" key="1">
    <source>
        <dbReference type="ARBA" id="ARBA00004123"/>
    </source>
</evidence>
<evidence type="ECO:0000313" key="7">
    <source>
        <dbReference type="Proteomes" id="UP000297595"/>
    </source>
</evidence>
<dbReference type="InterPro" id="IPR023780">
    <property type="entry name" value="Chromo_domain"/>
</dbReference>
<keyword evidence="3" id="KW-0539">Nucleus</keyword>
<organism evidence="6 7">
    <name type="scientific">Orbilia oligospora</name>
    <name type="common">Nematode-trapping fungus</name>
    <name type="synonym">Arthrobotrys oligospora</name>
    <dbReference type="NCBI Taxonomy" id="2813651"/>
    <lineage>
        <taxon>Eukaryota</taxon>
        <taxon>Fungi</taxon>
        <taxon>Dikarya</taxon>
        <taxon>Ascomycota</taxon>
        <taxon>Pezizomycotina</taxon>
        <taxon>Orbiliomycetes</taxon>
        <taxon>Orbiliales</taxon>
        <taxon>Orbiliaceae</taxon>
        <taxon>Orbilia</taxon>
    </lineage>
</organism>
<gene>
    <name evidence="6" type="ORF">EYR41_007691</name>
</gene>
<feature type="domain" description="Chromo" evidence="5">
    <location>
        <begin position="253"/>
        <end position="310"/>
    </location>
</feature>
<dbReference type="EMBL" id="SOZJ01000005">
    <property type="protein sequence ID" value="TGJ66031.1"/>
    <property type="molecule type" value="Genomic_DNA"/>
</dbReference>
<evidence type="ECO:0000256" key="3">
    <source>
        <dbReference type="ARBA" id="ARBA00023242"/>
    </source>
</evidence>